<name>A0A1H2QKX2_9RHOB</name>
<keyword evidence="3" id="KW-1185">Reference proteome</keyword>
<dbReference type="NCBIfam" id="TIGR03054">
    <property type="entry name" value="photo_alph_chp1"/>
    <property type="match status" value="1"/>
</dbReference>
<evidence type="ECO:0000313" key="3">
    <source>
        <dbReference type="Proteomes" id="UP000198539"/>
    </source>
</evidence>
<gene>
    <name evidence="2" type="ORF">SAMN04488238_10132</name>
</gene>
<dbReference type="EMBL" id="FNOM01000001">
    <property type="protein sequence ID" value="SDW07518.1"/>
    <property type="molecule type" value="Genomic_DNA"/>
</dbReference>
<feature type="transmembrane region" description="Helical" evidence="1">
    <location>
        <begin position="26"/>
        <end position="45"/>
    </location>
</feature>
<organism evidence="2 3">
    <name type="scientific">Roseicitreum antarcticum</name>
    <dbReference type="NCBI Taxonomy" id="564137"/>
    <lineage>
        <taxon>Bacteria</taxon>
        <taxon>Pseudomonadati</taxon>
        <taxon>Pseudomonadota</taxon>
        <taxon>Alphaproteobacteria</taxon>
        <taxon>Rhodobacterales</taxon>
        <taxon>Paracoccaceae</taxon>
        <taxon>Roseicitreum</taxon>
    </lineage>
</organism>
<evidence type="ECO:0000256" key="1">
    <source>
        <dbReference type="SAM" id="Phobius"/>
    </source>
</evidence>
<dbReference type="RefSeq" id="WP_092884217.1">
    <property type="nucleotide sequence ID" value="NZ_CP061498.1"/>
</dbReference>
<reference evidence="2 3" key="1">
    <citation type="submission" date="2016-10" db="EMBL/GenBank/DDBJ databases">
        <authorList>
            <person name="de Groot N.N."/>
        </authorList>
    </citation>
    <scope>NUCLEOTIDE SEQUENCE [LARGE SCALE GENOMIC DNA]</scope>
    <source>
        <strain evidence="2 3">CGMCC 1.8894</strain>
    </source>
</reference>
<dbReference type="Proteomes" id="UP000198539">
    <property type="component" value="Unassembled WGS sequence"/>
</dbReference>
<protein>
    <submittedName>
        <fullName evidence="2">Putative photosynthetic complex assembly protein</fullName>
    </submittedName>
</protein>
<dbReference type="STRING" id="564137.SAMN04488238_10132"/>
<evidence type="ECO:0000313" key="2">
    <source>
        <dbReference type="EMBL" id="SDW07518.1"/>
    </source>
</evidence>
<proteinExistence type="predicted"/>
<dbReference type="InterPro" id="IPR017495">
    <property type="entry name" value="PuhC"/>
</dbReference>
<keyword evidence="1" id="KW-1133">Transmembrane helix</keyword>
<keyword evidence="1" id="KW-0472">Membrane</keyword>
<dbReference type="OrthoDB" id="7848123at2"/>
<accession>A0A1H2QKX2</accession>
<keyword evidence="1" id="KW-0812">Transmembrane</keyword>
<sequence length="169" mass="18673">MVSATQQRALDHEALRKRDREMIPTLLVRAMFALVVCVLIIVTYARLTDRPLVALADDTATPVVADRLIVLNGSMSGAAQVHDMDGTLLADLGNDKGGFVAGIYRVMLRTRMQANVPADAPIRLVLFEDSRLALRDDYTGWRAELMGFGVDNYRVFFNLLDLPPPTVEG</sequence>
<dbReference type="AlphaFoldDB" id="A0A1H2QKX2"/>